<dbReference type="RefSeq" id="WP_336557846.1">
    <property type="nucleotide sequence ID" value="NZ_JAYLLN010000035.1"/>
</dbReference>
<evidence type="ECO:0000256" key="7">
    <source>
        <dbReference type="PROSITE-ProRule" id="PRU01360"/>
    </source>
</evidence>
<protein>
    <submittedName>
        <fullName evidence="10">SusC/RagA family TonB-linked outer membrane protein</fullName>
    </submittedName>
</protein>
<dbReference type="InterPro" id="IPR036942">
    <property type="entry name" value="Beta-barrel_TonB_sf"/>
</dbReference>
<keyword evidence="5 7" id="KW-0472">Membrane</keyword>
<keyword evidence="6 7" id="KW-0998">Cell outer membrane</keyword>
<dbReference type="InterPro" id="IPR023996">
    <property type="entry name" value="TonB-dep_OMP_SusC/RagA"/>
</dbReference>
<dbReference type="Pfam" id="PF13715">
    <property type="entry name" value="CarbopepD_reg_2"/>
    <property type="match status" value="1"/>
</dbReference>
<dbReference type="SUPFAM" id="SSF49464">
    <property type="entry name" value="Carboxypeptidase regulatory domain-like"/>
    <property type="match status" value="1"/>
</dbReference>
<dbReference type="Gene3D" id="2.40.170.20">
    <property type="entry name" value="TonB-dependent receptor, beta-barrel domain"/>
    <property type="match status" value="1"/>
</dbReference>
<evidence type="ECO:0000256" key="1">
    <source>
        <dbReference type="ARBA" id="ARBA00004571"/>
    </source>
</evidence>
<dbReference type="EMBL" id="JAYLLN010000035">
    <property type="protein sequence ID" value="MEI5985821.1"/>
    <property type="molecule type" value="Genomic_DNA"/>
</dbReference>
<evidence type="ECO:0000256" key="6">
    <source>
        <dbReference type="ARBA" id="ARBA00023237"/>
    </source>
</evidence>
<dbReference type="Proteomes" id="UP001363035">
    <property type="component" value="Unassembled WGS sequence"/>
</dbReference>
<evidence type="ECO:0000313" key="10">
    <source>
        <dbReference type="EMBL" id="MEI5985821.1"/>
    </source>
</evidence>
<comment type="similarity">
    <text evidence="7">Belongs to the TonB-dependent receptor family.</text>
</comment>
<dbReference type="InterPro" id="IPR023997">
    <property type="entry name" value="TonB-dep_OMP_SusC/RagA_CS"/>
</dbReference>
<dbReference type="Pfam" id="PF07715">
    <property type="entry name" value="Plug"/>
    <property type="match status" value="1"/>
</dbReference>
<dbReference type="InterPro" id="IPR008969">
    <property type="entry name" value="CarboxyPept-like_regulatory"/>
</dbReference>
<dbReference type="InterPro" id="IPR039426">
    <property type="entry name" value="TonB-dep_rcpt-like"/>
</dbReference>
<keyword evidence="11" id="KW-1185">Reference proteome</keyword>
<feature type="domain" description="TonB-dependent receptor plug" evidence="9">
    <location>
        <begin position="115"/>
        <end position="222"/>
    </location>
</feature>
<dbReference type="PROSITE" id="PS52016">
    <property type="entry name" value="TONB_DEPENDENT_REC_3"/>
    <property type="match status" value="1"/>
</dbReference>
<evidence type="ECO:0000256" key="5">
    <source>
        <dbReference type="ARBA" id="ARBA00023136"/>
    </source>
</evidence>
<evidence type="ECO:0000256" key="4">
    <source>
        <dbReference type="ARBA" id="ARBA00022692"/>
    </source>
</evidence>
<feature type="chain" id="PRO_5046985105" evidence="8">
    <location>
        <begin position="22"/>
        <end position="1077"/>
    </location>
</feature>
<evidence type="ECO:0000259" key="9">
    <source>
        <dbReference type="Pfam" id="PF07715"/>
    </source>
</evidence>
<sequence length="1077" mass="117965">MKQNLLSFILLCALFIGVAHAQNRQVTGRVSSQTTGENLPGATVKVVGTSISTQTDGAGNYSISAPANGSLTITNVGFTSQTVQINNRSVVNVVLAEDETSLDEVIVVAYGTVKKSDFTGSATQIGEKELDKRPLSNPLVALQGAGPGIQTSAPGGAPGSSPTIRIRGIGSYSAGSGALIVVDGVPYDGGMSNINPSDVESITVLKDAATIAMYGSRGANGVIMVTTRKGKAGSPTLQASAQFGYNQNGVPNYNTVSAGEYYELMWQAYTNNMIYGEAKLPVDIARQIGSGLLPRNAAGNQVYNGKAYQDIVQFLGNYNAYDIPNNELVSVDGIFNPNAKFKYSDYKTWEEESTRNGKRTEYNVNYSGSSNNTDFFASANYLKDNGWSYRSSKERFLGRLNLNSQIKSWLKTGMNLSAGSHTDNNASSGDGINNPFYFSRGIAPIYPVYLRDPQTGNLILDANGEKRYDYGNFVADYGLNRIFNSGRHALAETMMNNDFGNREFINARAYLDINFLPWLTLSTTFSPDFTNTRGESYENTEVGDGAPAGRYSQGWTRSYSYTFNQILRANNTFGLHNLETLLGHEVYSYKYESIDGMRTGQGFDGMHVFSNFVDIASLTSGKTESTMESYFARANYNYNSRYYLSAMIRRDGNSKFHSDLRWNNFWSIGGAWRLDQEAFFQNENINLLKLRASYGVLGNADVGYYPYQATYGLYNNASESGSAMTSLGSSALTWETQKPFDIGVDFAFLDNRINGTLEYYHRNSDGLLFSVPQPYHNGGTTGGSFAINQNVGAATNKGIELSVNGQLIRKENFNWTLGINLTTIKNEMTKMPLETPEIVDGAYKRSVGHSMYDFWLRTYYGVDPDNGNALYLGLAENATFDPKYHKVIDRGNGVMDTVTSDHGTARLSYVGKSAIAPVYGSIVNTFNYKDFEFGFVLTYGLGGYAYDGQYAGLMSAGPTNGANLHEDLLGAWKNPGDVSLIPAMNTSRTGQTSALSDRWLRKRSYLNISSINLAYTIPSQYVSRIGVKNARLYASAENLYFWSAKKGFNPVGAFTGNTGNSTYTHARTINFGVNFGF</sequence>
<comment type="subcellular location">
    <subcellularLocation>
        <location evidence="1 7">Cell outer membrane</location>
        <topology evidence="1 7">Multi-pass membrane protein</topology>
    </subcellularLocation>
</comment>
<evidence type="ECO:0000313" key="11">
    <source>
        <dbReference type="Proteomes" id="UP001363035"/>
    </source>
</evidence>
<dbReference type="Gene3D" id="2.170.130.10">
    <property type="entry name" value="TonB-dependent receptor, plug domain"/>
    <property type="match status" value="1"/>
</dbReference>
<dbReference type="Gene3D" id="2.60.40.1120">
    <property type="entry name" value="Carboxypeptidase-like, regulatory domain"/>
    <property type="match status" value="1"/>
</dbReference>
<organism evidence="10 11">
    <name type="scientific">Sphingobacterium tenebrionis</name>
    <dbReference type="NCBI Taxonomy" id="3111775"/>
    <lineage>
        <taxon>Bacteria</taxon>
        <taxon>Pseudomonadati</taxon>
        <taxon>Bacteroidota</taxon>
        <taxon>Sphingobacteriia</taxon>
        <taxon>Sphingobacteriales</taxon>
        <taxon>Sphingobacteriaceae</taxon>
        <taxon>Sphingobacterium</taxon>
    </lineage>
</organism>
<evidence type="ECO:0000256" key="2">
    <source>
        <dbReference type="ARBA" id="ARBA00022448"/>
    </source>
</evidence>
<keyword evidence="8" id="KW-0732">Signal</keyword>
<dbReference type="InterPro" id="IPR037066">
    <property type="entry name" value="Plug_dom_sf"/>
</dbReference>
<keyword evidence="3 7" id="KW-1134">Transmembrane beta strand</keyword>
<evidence type="ECO:0000256" key="8">
    <source>
        <dbReference type="SAM" id="SignalP"/>
    </source>
</evidence>
<dbReference type="InterPro" id="IPR012910">
    <property type="entry name" value="Plug_dom"/>
</dbReference>
<name>A0ABU8I8L9_9SPHI</name>
<reference evidence="10 11" key="1">
    <citation type="submission" date="2024-01" db="EMBL/GenBank/DDBJ databases">
        <title>Sphingobacterium tenebrionis sp. nov., a novel endophyte isolated from tenebrio molitor intestines.</title>
        <authorList>
            <person name="Zhang C."/>
        </authorList>
    </citation>
    <scope>NUCLEOTIDE SEQUENCE [LARGE SCALE GENOMIC DNA]</scope>
    <source>
        <strain evidence="10 11">PU5-4</strain>
    </source>
</reference>
<gene>
    <name evidence="10" type="ORF">VJ786_13015</name>
</gene>
<proteinExistence type="inferred from homology"/>
<accession>A0ABU8I8L9</accession>
<dbReference type="NCBIfam" id="TIGR04057">
    <property type="entry name" value="SusC_RagA_signa"/>
    <property type="match status" value="1"/>
</dbReference>
<comment type="caution">
    <text evidence="10">The sequence shown here is derived from an EMBL/GenBank/DDBJ whole genome shotgun (WGS) entry which is preliminary data.</text>
</comment>
<keyword evidence="2 7" id="KW-0813">Transport</keyword>
<keyword evidence="4 7" id="KW-0812">Transmembrane</keyword>
<feature type="signal peptide" evidence="8">
    <location>
        <begin position="1"/>
        <end position="21"/>
    </location>
</feature>
<evidence type="ECO:0000256" key="3">
    <source>
        <dbReference type="ARBA" id="ARBA00022452"/>
    </source>
</evidence>
<dbReference type="SUPFAM" id="SSF56935">
    <property type="entry name" value="Porins"/>
    <property type="match status" value="1"/>
</dbReference>
<dbReference type="NCBIfam" id="TIGR04056">
    <property type="entry name" value="OMP_RagA_SusC"/>
    <property type="match status" value="1"/>
</dbReference>